<evidence type="ECO:0000313" key="5">
    <source>
        <dbReference type="EMBL" id="AII85674.1"/>
    </source>
</evidence>
<dbReference type="Proteomes" id="UP000028680">
    <property type="component" value="Chromosome"/>
</dbReference>
<dbReference type="SUPFAM" id="SSF54197">
    <property type="entry name" value="HIT-like"/>
    <property type="match status" value="1"/>
</dbReference>
<dbReference type="PROSITE" id="PS51084">
    <property type="entry name" value="HIT_2"/>
    <property type="match status" value="1"/>
</dbReference>
<keyword evidence="6" id="KW-1185">Reference proteome</keyword>
<dbReference type="EMBL" id="CP003984">
    <property type="protein sequence ID" value="AII85674.1"/>
    <property type="molecule type" value="Genomic_DNA"/>
</dbReference>
<feature type="short sequence motif" description="Histidine triad motif" evidence="2 3">
    <location>
        <begin position="108"/>
        <end position="112"/>
    </location>
</feature>
<sequence>MAYEYDDQNIFAKILRGEIPNTTVLETEHSLAFRDIQAQAPEHILVIPKGPYVCFDHFANSATAEEIVDFTRAVGQVATALKVDPGTGGDGYRLLANSGRHGVQEVPHLHVHLVAGRPLGRMLREA</sequence>
<name>A0AAN0VH55_9RHOB</name>
<gene>
    <name evidence="5" type="ORF">RCA23_c01070</name>
</gene>
<dbReference type="PROSITE" id="PS00892">
    <property type="entry name" value="HIT_1"/>
    <property type="match status" value="1"/>
</dbReference>
<dbReference type="PANTHER" id="PTHR23089">
    <property type="entry name" value="HISTIDINE TRIAD HIT PROTEIN"/>
    <property type="match status" value="1"/>
</dbReference>
<dbReference type="InterPro" id="IPR019808">
    <property type="entry name" value="Histidine_triad_CS"/>
</dbReference>
<dbReference type="Gene3D" id="3.30.428.10">
    <property type="entry name" value="HIT-like"/>
    <property type="match status" value="1"/>
</dbReference>
<dbReference type="AlphaFoldDB" id="A0AAN0VH55"/>
<protein>
    <submittedName>
        <fullName evidence="5">HIT-like protein</fullName>
    </submittedName>
</protein>
<evidence type="ECO:0000256" key="2">
    <source>
        <dbReference type="PIRSR" id="PIRSR601310-3"/>
    </source>
</evidence>
<dbReference type="GO" id="GO:0003824">
    <property type="term" value="F:catalytic activity"/>
    <property type="evidence" value="ECO:0007669"/>
    <property type="project" value="InterPro"/>
</dbReference>
<accession>A0AAN0VH55</accession>
<evidence type="ECO:0000256" key="3">
    <source>
        <dbReference type="PROSITE-ProRule" id="PRU00464"/>
    </source>
</evidence>
<evidence type="ECO:0000259" key="4">
    <source>
        <dbReference type="PROSITE" id="PS51084"/>
    </source>
</evidence>
<feature type="domain" description="HIT" evidence="4">
    <location>
        <begin position="10"/>
        <end position="124"/>
    </location>
</feature>
<organism evidence="5 6">
    <name type="scientific">Planktomarina temperata RCA23</name>
    <dbReference type="NCBI Taxonomy" id="666509"/>
    <lineage>
        <taxon>Bacteria</taxon>
        <taxon>Pseudomonadati</taxon>
        <taxon>Pseudomonadota</taxon>
        <taxon>Alphaproteobacteria</taxon>
        <taxon>Rhodobacterales</taxon>
        <taxon>Paracoccaceae</taxon>
        <taxon>Planktomarina</taxon>
    </lineage>
</organism>
<feature type="active site" description="Tele-AMP-histidine intermediate" evidence="1">
    <location>
        <position position="110"/>
    </location>
</feature>
<dbReference type="GeneID" id="93368591"/>
<evidence type="ECO:0000256" key="1">
    <source>
        <dbReference type="PIRSR" id="PIRSR601310-1"/>
    </source>
</evidence>
<dbReference type="InterPro" id="IPR001310">
    <property type="entry name" value="Histidine_triad_HIT"/>
</dbReference>
<reference evidence="5 6" key="1">
    <citation type="journal article" date="2014" name="ISME J.">
        <title>Adaptation of an abundant Roseobacter RCA organism to pelagic systems revealed by genomic and transcriptomic analyses.</title>
        <authorList>
            <person name="Voget S."/>
            <person name="Wemheuer B."/>
            <person name="Brinkhoff T."/>
            <person name="Vollmers J."/>
            <person name="Dietrich S."/>
            <person name="Giebel H.A."/>
            <person name="Beardsley C."/>
            <person name="Sardemann C."/>
            <person name="Bakenhus I."/>
            <person name="Billerbeck S."/>
            <person name="Daniel R."/>
            <person name="Simon M."/>
        </authorList>
    </citation>
    <scope>NUCLEOTIDE SEQUENCE [LARGE SCALE GENOMIC DNA]</scope>
    <source>
        <strain evidence="5 6">RCA23</strain>
    </source>
</reference>
<dbReference type="InterPro" id="IPR011146">
    <property type="entry name" value="HIT-like"/>
</dbReference>
<evidence type="ECO:0000313" key="6">
    <source>
        <dbReference type="Proteomes" id="UP000028680"/>
    </source>
</evidence>
<dbReference type="KEGG" id="ptp:RCA23_c01070"/>
<dbReference type="InterPro" id="IPR036265">
    <property type="entry name" value="HIT-like_sf"/>
</dbReference>
<dbReference type="Pfam" id="PF01230">
    <property type="entry name" value="HIT"/>
    <property type="match status" value="1"/>
</dbReference>
<dbReference type="RefSeq" id="WP_044048545.1">
    <property type="nucleotide sequence ID" value="NZ_CP003984.1"/>
</dbReference>
<proteinExistence type="predicted"/>
<dbReference type="PRINTS" id="PR00332">
    <property type="entry name" value="HISTRIAD"/>
</dbReference>